<proteinExistence type="predicted"/>
<reference evidence="1 2" key="1">
    <citation type="journal article" date="2019" name="Sci. Rep.">
        <title>Orb-weaving spider Araneus ventricosus genome elucidates the spidroin gene catalogue.</title>
        <authorList>
            <person name="Kono N."/>
            <person name="Nakamura H."/>
            <person name="Ohtoshi R."/>
            <person name="Moran D.A.P."/>
            <person name="Shinohara A."/>
            <person name="Yoshida Y."/>
            <person name="Fujiwara M."/>
            <person name="Mori M."/>
            <person name="Tomita M."/>
            <person name="Arakawa K."/>
        </authorList>
    </citation>
    <scope>NUCLEOTIDE SEQUENCE [LARGE SCALE GENOMIC DNA]</scope>
</reference>
<name>A0A4Y2HAD5_ARAVE</name>
<sequence length="107" mass="12316">MTRTAPELAPPLQTSAPHRRLDIWPLCMIWGVAGPIHGGSSVASGFRPATLRFRGRDLTTRPPRPIFYIVKPLYSILVRRSDYERLILVNVTNDCPFKRPQPRFRDY</sequence>
<dbReference type="AlphaFoldDB" id="A0A4Y2HAD5"/>
<protein>
    <submittedName>
        <fullName evidence="1">Uncharacterized protein</fullName>
    </submittedName>
</protein>
<keyword evidence="2" id="KW-1185">Reference proteome</keyword>
<gene>
    <name evidence="1" type="ORF">AVEN_69574_1</name>
</gene>
<accession>A0A4Y2HAD5</accession>
<organism evidence="1 2">
    <name type="scientific">Araneus ventricosus</name>
    <name type="common">Orbweaver spider</name>
    <name type="synonym">Epeira ventricosa</name>
    <dbReference type="NCBI Taxonomy" id="182803"/>
    <lineage>
        <taxon>Eukaryota</taxon>
        <taxon>Metazoa</taxon>
        <taxon>Ecdysozoa</taxon>
        <taxon>Arthropoda</taxon>
        <taxon>Chelicerata</taxon>
        <taxon>Arachnida</taxon>
        <taxon>Araneae</taxon>
        <taxon>Araneomorphae</taxon>
        <taxon>Entelegynae</taxon>
        <taxon>Araneoidea</taxon>
        <taxon>Araneidae</taxon>
        <taxon>Araneus</taxon>
    </lineage>
</organism>
<dbReference type="EMBL" id="BGPR01001790">
    <property type="protein sequence ID" value="GBM61918.1"/>
    <property type="molecule type" value="Genomic_DNA"/>
</dbReference>
<comment type="caution">
    <text evidence="1">The sequence shown here is derived from an EMBL/GenBank/DDBJ whole genome shotgun (WGS) entry which is preliminary data.</text>
</comment>
<evidence type="ECO:0000313" key="1">
    <source>
        <dbReference type="EMBL" id="GBM61918.1"/>
    </source>
</evidence>
<dbReference type="Proteomes" id="UP000499080">
    <property type="component" value="Unassembled WGS sequence"/>
</dbReference>
<evidence type="ECO:0000313" key="2">
    <source>
        <dbReference type="Proteomes" id="UP000499080"/>
    </source>
</evidence>